<evidence type="ECO:0000313" key="2">
    <source>
        <dbReference type="Proteomes" id="UP000664859"/>
    </source>
</evidence>
<dbReference type="InterPro" id="IPR052575">
    <property type="entry name" value="SSU_processome_comp_20"/>
</dbReference>
<sequence>MTNKSLNPDWNSQSGGNRFKFLNKKSRARRVDVDVSHKVRTVGYLDGDTSVLLEGGEGGCFFQDELERCKQMNTTPPFKRFYYAVWPLVQSLAELLHHSAMVAAMLLKLIQDPATLGVAGEQLLQLLSVLARDLQSAFHPHFAPSKDVLAALLQGPAGDEPEAAGRVMRAVGYILKFNTRPLLADPAALRAYYAPLLGHRRDYVRRYAGDVRGGAAEAQAEGRARAAEPLEK</sequence>
<protein>
    <submittedName>
        <fullName evidence="1">Uncharacterized protein</fullName>
    </submittedName>
</protein>
<dbReference type="AlphaFoldDB" id="A0A835YJ13"/>
<dbReference type="EMBL" id="JAFCMP010000551">
    <property type="protein sequence ID" value="KAG5175348.1"/>
    <property type="molecule type" value="Genomic_DNA"/>
</dbReference>
<proteinExistence type="predicted"/>
<keyword evidence="2" id="KW-1185">Reference proteome</keyword>
<accession>A0A835YJ13</accession>
<dbReference type="PANTHER" id="PTHR17695">
    <property type="entry name" value="SMALL SUBUNIT PROCESSOME COMPONENT 20 HOMOLOG"/>
    <property type="match status" value="1"/>
</dbReference>
<dbReference type="OrthoDB" id="360653at2759"/>
<name>A0A835YJ13_9STRA</name>
<organism evidence="1 2">
    <name type="scientific">Tribonema minus</name>
    <dbReference type="NCBI Taxonomy" id="303371"/>
    <lineage>
        <taxon>Eukaryota</taxon>
        <taxon>Sar</taxon>
        <taxon>Stramenopiles</taxon>
        <taxon>Ochrophyta</taxon>
        <taxon>PX clade</taxon>
        <taxon>Xanthophyceae</taxon>
        <taxon>Tribonematales</taxon>
        <taxon>Tribonemataceae</taxon>
        <taxon>Tribonema</taxon>
    </lineage>
</organism>
<comment type="caution">
    <text evidence="1">The sequence shown here is derived from an EMBL/GenBank/DDBJ whole genome shotgun (WGS) entry which is preliminary data.</text>
</comment>
<dbReference type="GO" id="GO:0030686">
    <property type="term" value="C:90S preribosome"/>
    <property type="evidence" value="ECO:0007669"/>
    <property type="project" value="TreeGrafter"/>
</dbReference>
<reference evidence="1" key="1">
    <citation type="submission" date="2021-02" db="EMBL/GenBank/DDBJ databases">
        <title>First Annotated Genome of the Yellow-green Alga Tribonema minus.</title>
        <authorList>
            <person name="Mahan K.M."/>
        </authorList>
    </citation>
    <scope>NUCLEOTIDE SEQUENCE</scope>
    <source>
        <strain evidence="1">UTEX B ZZ1240</strain>
    </source>
</reference>
<dbReference type="GO" id="GO:0032040">
    <property type="term" value="C:small-subunit processome"/>
    <property type="evidence" value="ECO:0007669"/>
    <property type="project" value="TreeGrafter"/>
</dbReference>
<evidence type="ECO:0000313" key="1">
    <source>
        <dbReference type="EMBL" id="KAG5175348.1"/>
    </source>
</evidence>
<dbReference type="PANTHER" id="PTHR17695:SF11">
    <property type="entry name" value="SMALL SUBUNIT PROCESSOME COMPONENT 20 HOMOLOG"/>
    <property type="match status" value="1"/>
</dbReference>
<gene>
    <name evidence="1" type="ORF">JKP88DRAFT_338867</name>
</gene>
<dbReference type="Proteomes" id="UP000664859">
    <property type="component" value="Unassembled WGS sequence"/>
</dbReference>